<comment type="caution">
    <text evidence="1">The sequence shown here is derived from an EMBL/GenBank/DDBJ whole genome shotgun (WGS) entry which is preliminary data.</text>
</comment>
<sequence>MPFFDLRQLMNMPLWLLNTFRSKPARETNDILFVLFKLMWKGQYSSMDLLCSFFSGDAHLTPCEKEI</sequence>
<dbReference type="EMBL" id="PCYL01000040">
    <property type="protein sequence ID" value="PIR46517.1"/>
    <property type="molecule type" value="Genomic_DNA"/>
</dbReference>
<protein>
    <submittedName>
        <fullName evidence="1">Uncharacterized protein</fullName>
    </submittedName>
</protein>
<accession>A0A2H0RJ80</accession>
<dbReference type="Proteomes" id="UP000230833">
    <property type="component" value="Unassembled WGS sequence"/>
</dbReference>
<proteinExistence type="predicted"/>
<gene>
    <name evidence="1" type="ORF">COV07_03770</name>
</gene>
<reference evidence="1 2" key="1">
    <citation type="submission" date="2017-09" db="EMBL/GenBank/DDBJ databases">
        <title>Depth-based differentiation of microbial function through sediment-hosted aquifers and enrichment of novel symbionts in the deep terrestrial subsurface.</title>
        <authorList>
            <person name="Probst A.J."/>
            <person name="Ladd B."/>
            <person name="Jarett J.K."/>
            <person name="Geller-Mcgrath D.E."/>
            <person name="Sieber C.M."/>
            <person name="Emerson J.B."/>
            <person name="Anantharaman K."/>
            <person name="Thomas B.C."/>
            <person name="Malmstrom R."/>
            <person name="Stieglmeier M."/>
            <person name="Klingl A."/>
            <person name="Woyke T."/>
            <person name="Ryan C.M."/>
            <person name="Banfield J.F."/>
        </authorList>
    </citation>
    <scope>NUCLEOTIDE SEQUENCE [LARGE SCALE GENOMIC DNA]</scope>
    <source>
        <strain evidence="1">CG10_big_fil_rev_8_21_14_0_10_45_14</strain>
    </source>
</reference>
<dbReference type="AlphaFoldDB" id="A0A2H0RJ80"/>
<organism evidence="1 2">
    <name type="scientific">Candidatus Vogelbacteria bacterium CG10_big_fil_rev_8_21_14_0_10_45_14</name>
    <dbReference type="NCBI Taxonomy" id="1975042"/>
    <lineage>
        <taxon>Bacteria</taxon>
        <taxon>Candidatus Vogeliibacteriota</taxon>
    </lineage>
</organism>
<evidence type="ECO:0000313" key="2">
    <source>
        <dbReference type="Proteomes" id="UP000230833"/>
    </source>
</evidence>
<evidence type="ECO:0000313" key="1">
    <source>
        <dbReference type="EMBL" id="PIR46517.1"/>
    </source>
</evidence>
<name>A0A2H0RJ80_9BACT</name>